<dbReference type="PANTHER" id="PTHR23255">
    <property type="entry name" value="TRANSFORMING GROWTH FACTOR-BETA RECEPTOR TYPE I AND II"/>
    <property type="match status" value="1"/>
</dbReference>
<protein>
    <recommendedName>
        <fullName evidence="3">receptor protein serine/threonine kinase</fullName>
        <ecNumber evidence="3">2.7.11.30</ecNumber>
    </recommendedName>
</protein>
<evidence type="ECO:0000256" key="8">
    <source>
        <dbReference type="ARBA" id="ARBA00022741"/>
    </source>
</evidence>
<dbReference type="InterPro" id="IPR000719">
    <property type="entry name" value="Prot_kinase_dom"/>
</dbReference>
<comment type="similarity">
    <text evidence="2">Belongs to the protein kinase superfamily. TKL Ser/Thr protein kinase family. TGFB receptor subfamily.</text>
</comment>
<dbReference type="SUPFAM" id="SSF56112">
    <property type="entry name" value="Protein kinase-like (PK-like)"/>
    <property type="match status" value="1"/>
</dbReference>
<evidence type="ECO:0000256" key="2">
    <source>
        <dbReference type="ARBA" id="ARBA00009605"/>
    </source>
</evidence>
<dbReference type="AlphaFoldDB" id="A0AAV3AZ52"/>
<dbReference type="InterPro" id="IPR000333">
    <property type="entry name" value="TGFB_receptor"/>
</dbReference>
<name>A0AAV3AZ52_PYXAD</name>
<feature type="domain" description="Protein kinase" evidence="17">
    <location>
        <begin position="6"/>
        <end position="342"/>
    </location>
</feature>
<comment type="caution">
    <text evidence="18">The sequence shown here is derived from an EMBL/GenBank/DDBJ whole genome shotgun (WGS) entry which is preliminary data.</text>
</comment>
<evidence type="ECO:0000256" key="10">
    <source>
        <dbReference type="ARBA" id="ARBA00022840"/>
    </source>
</evidence>
<evidence type="ECO:0000256" key="3">
    <source>
        <dbReference type="ARBA" id="ARBA00012401"/>
    </source>
</evidence>
<keyword evidence="14" id="KW-0325">Glycoprotein</keyword>
<keyword evidence="4" id="KW-0723">Serine/threonine-protein kinase</keyword>
<evidence type="ECO:0000259" key="17">
    <source>
        <dbReference type="PROSITE" id="PS50011"/>
    </source>
</evidence>
<dbReference type="EC" id="2.7.11.30" evidence="3"/>
<evidence type="ECO:0000256" key="11">
    <source>
        <dbReference type="ARBA" id="ARBA00022989"/>
    </source>
</evidence>
<keyword evidence="19" id="KW-1185">Reference proteome</keyword>
<keyword evidence="7" id="KW-0732">Signal</keyword>
<dbReference type="GO" id="GO:0043235">
    <property type="term" value="C:receptor complex"/>
    <property type="evidence" value="ECO:0007669"/>
    <property type="project" value="TreeGrafter"/>
</dbReference>
<evidence type="ECO:0000256" key="15">
    <source>
        <dbReference type="ARBA" id="ARBA00047681"/>
    </source>
</evidence>
<evidence type="ECO:0000256" key="12">
    <source>
        <dbReference type="ARBA" id="ARBA00023136"/>
    </source>
</evidence>
<keyword evidence="11" id="KW-1133">Transmembrane helix</keyword>
<dbReference type="Gene3D" id="1.10.510.10">
    <property type="entry name" value="Transferase(Phosphotransferase) domain 1"/>
    <property type="match status" value="1"/>
</dbReference>
<dbReference type="Proteomes" id="UP001181693">
    <property type="component" value="Unassembled WGS sequence"/>
</dbReference>
<keyword evidence="8" id="KW-0547">Nucleotide-binding</keyword>
<keyword evidence="12" id="KW-0472">Membrane</keyword>
<dbReference type="GO" id="GO:0005886">
    <property type="term" value="C:plasma membrane"/>
    <property type="evidence" value="ECO:0007669"/>
    <property type="project" value="TreeGrafter"/>
</dbReference>
<dbReference type="GO" id="GO:0005524">
    <property type="term" value="F:ATP binding"/>
    <property type="evidence" value="ECO:0007669"/>
    <property type="project" value="UniProtKB-KW"/>
</dbReference>
<dbReference type="PROSITE" id="PS50011">
    <property type="entry name" value="PROTEIN_KINASE_DOM"/>
    <property type="match status" value="1"/>
</dbReference>
<sequence>MYVAMVTIVVALGAAGVIKVKRRMNAVLLARKEDELEMPHLQDSGPPTMPVEGLILLQKGVIIKCFPPPLKNLYSQEWRILSLLTPLQHENIVCLLTAGTGSAGVLEHHRLLVLQHYPEGSLRSYLIGQTTDWATACRMAISLARGLAFLHANIWQEDICKPAIAHRDLSSENILVTGDSSCVISDFGLSVVLEEHRMKKGRDPAVLNMTGTLRYMSPEMLDGSLNLMSWELALTQADVYSLGLLLWEIFSRCNDLYADHQSPEFHIVFSEELGPNPSLDSLRSLVAEGKRRPQPPENCRRNHQLYDTLWETMEDCWDPDSEARLSAQCAEQRLRNLFHATYNLPPEDSILHSSHSFSTF</sequence>
<dbReference type="FunFam" id="1.10.510.10:FF:000487">
    <property type="entry name" value="Anti-Muellerian hormone type-2 receptor"/>
    <property type="match status" value="1"/>
</dbReference>
<keyword evidence="10" id="KW-0067">ATP-binding</keyword>
<dbReference type="InterPro" id="IPR001245">
    <property type="entry name" value="Ser-Thr/Tyr_kinase_cat_dom"/>
</dbReference>
<keyword evidence="6" id="KW-0812">Transmembrane</keyword>
<evidence type="ECO:0000256" key="16">
    <source>
        <dbReference type="ARBA" id="ARBA00048773"/>
    </source>
</evidence>
<gene>
    <name evidence="18" type="ORF">GDO54_000498</name>
</gene>
<proteinExistence type="inferred from homology"/>
<dbReference type="GO" id="GO:0030509">
    <property type="term" value="P:BMP signaling pathway"/>
    <property type="evidence" value="ECO:0007669"/>
    <property type="project" value="TreeGrafter"/>
</dbReference>
<comment type="subcellular location">
    <subcellularLocation>
        <location evidence="1">Membrane</location>
        <topology evidence="1">Single-pass type I membrane protein</topology>
    </subcellularLocation>
</comment>
<dbReference type="PANTHER" id="PTHR23255:SF49">
    <property type="entry name" value="ANTI-MUELLERIAN HORMONE TYPE-2 RECEPTOR"/>
    <property type="match status" value="1"/>
</dbReference>
<dbReference type="Pfam" id="PF07714">
    <property type="entry name" value="PK_Tyr_Ser-Thr"/>
    <property type="match status" value="1"/>
</dbReference>
<keyword evidence="13" id="KW-0675">Receptor</keyword>
<keyword evidence="5" id="KW-0808">Transferase</keyword>
<evidence type="ECO:0000313" key="18">
    <source>
        <dbReference type="EMBL" id="DBA32728.1"/>
    </source>
</evidence>
<dbReference type="GO" id="GO:0005024">
    <property type="term" value="F:transforming growth factor beta receptor activity"/>
    <property type="evidence" value="ECO:0007669"/>
    <property type="project" value="TreeGrafter"/>
</dbReference>
<dbReference type="EMBL" id="DYDO01000001">
    <property type="protein sequence ID" value="DBA32728.1"/>
    <property type="molecule type" value="Genomic_DNA"/>
</dbReference>
<evidence type="ECO:0000256" key="1">
    <source>
        <dbReference type="ARBA" id="ARBA00004479"/>
    </source>
</evidence>
<accession>A0AAV3AZ52</accession>
<comment type="catalytic activity">
    <reaction evidence="15">
        <text>L-seryl-[receptor-protein] + ATP = O-phospho-L-seryl-[receptor-protein] + ADP + H(+)</text>
        <dbReference type="Rhea" id="RHEA:18673"/>
        <dbReference type="Rhea" id="RHEA-COMP:11022"/>
        <dbReference type="Rhea" id="RHEA-COMP:11023"/>
        <dbReference type="ChEBI" id="CHEBI:15378"/>
        <dbReference type="ChEBI" id="CHEBI:29999"/>
        <dbReference type="ChEBI" id="CHEBI:30616"/>
        <dbReference type="ChEBI" id="CHEBI:83421"/>
        <dbReference type="ChEBI" id="CHEBI:456216"/>
        <dbReference type="EC" id="2.7.11.30"/>
    </reaction>
</comment>
<reference evidence="18" key="1">
    <citation type="thesis" date="2020" institute="ProQuest LLC" country="789 East Eisenhower Parkway, Ann Arbor, MI, USA">
        <title>Comparative Genomics and Chromosome Evolution.</title>
        <authorList>
            <person name="Mudd A.B."/>
        </authorList>
    </citation>
    <scope>NUCLEOTIDE SEQUENCE</scope>
    <source>
        <strain evidence="18">1538</strain>
        <tissue evidence="18">Blood</tissue>
    </source>
</reference>
<evidence type="ECO:0000256" key="4">
    <source>
        <dbReference type="ARBA" id="ARBA00022527"/>
    </source>
</evidence>
<organism evidence="18 19">
    <name type="scientific">Pyxicephalus adspersus</name>
    <name type="common">African bullfrog</name>
    <dbReference type="NCBI Taxonomy" id="30357"/>
    <lineage>
        <taxon>Eukaryota</taxon>
        <taxon>Metazoa</taxon>
        <taxon>Chordata</taxon>
        <taxon>Craniata</taxon>
        <taxon>Vertebrata</taxon>
        <taxon>Euteleostomi</taxon>
        <taxon>Amphibia</taxon>
        <taxon>Batrachia</taxon>
        <taxon>Anura</taxon>
        <taxon>Neobatrachia</taxon>
        <taxon>Ranoidea</taxon>
        <taxon>Pyxicephalidae</taxon>
        <taxon>Pyxicephalinae</taxon>
        <taxon>Pyxicephalus</taxon>
    </lineage>
</organism>
<evidence type="ECO:0000256" key="14">
    <source>
        <dbReference type="ARBA" id="ARBA00023180"/>
    </source>
</evidence>
<evidence type="ECO:0000256" key="7">
    <source>
        <dbReference type="ARBA" id="ARBA00022729"/>
    </source>
</evidence>
<keyword evidence="9" id="KW-0418">Kinase</keyword>
<comment type="catalytic activity">
    <reaction evidence="16">
        <text>L-threonyl-[receptor-protein] + ATP = O-phospho-L-threonyl-[receptor-protein] + ADP + H(+)</text>
        <dbReference type="Rhea" id="RHEA:44880"/>
        <dbReference type="Rhea" id="RHEA-COMP:11024"/>
        <dbReference type="Rhea" id="RHEA-COMP:11025"/>
        <dbReference type="ChEBI" id="CHEBI:15378"/>
        <dbReference type="ChEBI" id="CHEBI:30013"/>
        <dbReference type="ChEBI" id="CHEBI:30616"/>
        <dbReference type="ChEBI" id="CHEBI:61977"/>
        <dbReference type="ChEBI" id="CHEBI:456216"/>
        <dbReference type="EC" id="2.7.11.30"/>
    </reaction>
</comment>
<evidence type="ECO:0000313" key="19">
    <source>
        <dbReference type="Proteomes" id="UP001181693"/>
    </source>
</evidence>
<evidence type="ECO:0000256" key="9">
    <source>
        <dbReference type="ARBA" id="ARBA00022777"/>
    </source>
</evidence>
<dbReference type="InterPro" id="IPR011009">
    <property type="entry name" value="Kinase-like_dom_sf"/>
</dbReference>
<evidence type="ECO:0000256" key="13">
    <source>
        <dbReference type="ARBA" id="ARBA00023170"/>
    </source>
</evidence>
<evidence type="ECO:0000256" key="6">
    <source>
        <dbReference type="ARBA" id="ARBA00022692"/>
    </source>
</evidence>
<evidence type="ECO:0000256" key="5">
    <source>
        <dbReference type="ARBA" id="ARBA00022679"/>
    </source>
</evidence>